<dbReference type="Proteomes" id="UP001058553">
    <property type="component" value="Chromosome"/>
</dbReference>
<proteinExistence type="predicted"/>
<dbReference type="InterPro" id="IPR010351">
    <property type="entry name" value="DUF943"/>
</dbReference>
<dbReference type="Pfam" id="PF06092">
    <property type="entry name" value="DUF943"/>
    <property type="match status" value="1"/>
</dbReference>
<gene>
    <name evidence="1" type="ORF">NYP84_15700</name>
</gene>
<keyword evidence="2" id="KW-1185">Reference proteome</keyword>
<evidence type="ECO:0000313" key="2">
    <source>
        <dbReference type="Proteomes" id="UP001058553"/>
    </source>
</evidence>
<dbReference type="EMBL" id="CP103445">
    <property type="protein sequence ID" value="UWS33031.1"/>
    <property type="molecule type" value="Genomic_DNA"/>
</dbReference>
<organism evidence="1 2">
    <name type="scientific">Erwinia pyrifoliae</name>
    <dbReference type="NCBI Taxonomy" id="79967"/>
    <lineage>
        <taxon>Bacteria</taxon>
        <taxon>Pseudomonadati</taxon>
        <taxon>Pseudomonadota</taxon>
        <taxon>Gammaproteobacteria</taxon>
        <taxon>Enterobacterales</taxon>
        <taxon>Erwiniaceae</taxon>
        <taxon>Erwinia</taxon>
    </lineage>
</organism>
<dbReference type="PROSITE" id="PS51257">
    <property type="entry name" value="PROKAR_LIPOPROTEIN"/>
    <property type="match status" value="1"/>
</dbReference>
<sequence length="149" mass="17426">MKKIKVIVIIALLLVSGCVIFFNSRSVNIIDAHYDQYSASIIVDHLPLTDDNKINWWKKNQKSIRDKYHIPVKSAAGMLKVYIWAFGEGYMERAKYDRLCFDDMKEKNNCIEKNQLMNIDTDREGNLIYGFEKNSYLQKKEGELIKLPD</sequence>
<accession>A0ABY5X6K8</accession>
<dbReference type="GeneID" id="92238322"/>
<reference evidence="1" key="1">
    <citation type="submission" date="2022-07" db="EMBL/GenBank/DDBJ databases">
        <title>Genetic diversity of Erwinia pyrifoliae.</title>
        <authorList>
            <person name="Park D.S."/>
            <person name="Ham H."/>
        </authorList>
    </citation>
    <scope>NUCLEOTIDE SEQUENCE</scope>
    <source>
        <strain evidence="1">CP201486</strain>
    </source>
</reference>
<protein>
    <submittedName>
        <fullName evidence="1">DUF943 family protein</fullName>
    </submittedName>
</protein>
<name>A0ABY5X6K8_ERWPY</name>
<dbReference type="RefSeq" id="WP_012666858.1">
    <property type="nucleotide sequence ID" value="NZ_CP023567.1"/>
</dbReference>
<evidence type="ECO:0000313" key="1">
    <source>
        <dbReference type="EMBL" id="UWS33031.1"/>
    </source>
</evidence>